<organism evidence="8 9">
    <name type="scientific">Blastomonas marina</name>
    <dbReference type="NCBI Taxonomy" id="1867408"/>
    <lineage>
        <taxon>Bacteria</taxon>
        <taxon>Pseudomonadati</taxon>
        <taxon>Pseudomonadota</taxon>
        <taxon>Alphaproteobacteria</taxon>
        <taxon>Sphingomonadales</taxon>
        <taxon>Sphingomonadaceae</taxon>
        <taxon>Blastomonas</taxon>
    </lineage>
</organism>
<dbReference type="InterPro" id="IPR019734">
    <property type="entry name" value="TPR_rpt"/>
</dbReference>
<dbReference type="InterPro" id="IPR033315">
    <property type="entry name" value="Fan1-like"/>
</dbReference>
<evidence type="ECO:0000313" key="8">
    <source>
        <dbReference type="EMBL" id="GGA10442.1"/>
    </source>
</evidence>
<evidence type="ECO:0000256" key="4">
    <source>
        <dbReference type="ARBA" id="ARBA00022801"/>
    </source>
</evidence>
<evidence type="ECO:0000259" key="7">
    <source>
        <dbReference type="SMART" id="SM00990"/>
    </source>
</evidence>
<evidence type="ECO:0000313" key="9">
    <source>
        <dbReference type="Proteomes" id="UP000603317"/>
    </source>
</evidence>
<dbReference type="Proteomes" id="UP000603317">
    <property type="component" value="Unassembled WGS sequence"/>
</dbReference>
<evidence type="ECO:0000256" key="6">
    <source>
        <dbReference type="PROSITE-ProRule" id="PRU00339"/>
    </source>
</evidence>
<protein>
    <recommendedName>
        <fullName evidence="7">VRR-NUC domain-containing protein</fullName>
    </recommendedName>
</protein>
<dbReference type="SMART" id="SM00028">
    <property type="entry name" value="TPR"/>
    <property type="match status" value="1"/>
</dbReference>
<evidence type="ECO:0000256" key="3">
    <source>
        <dbReference type="ARBA" id="ARBA00022723"/>
    </source>
</evidence>
<keyword evidence="4" id="KW-0378">Hydrolase</keyword>
<evidence type="ECO:0000256" key="2">
    <source>
        <dbReference type="ARBA" id="ARBA00022722"/>
    </source>
</evidence>
<keyword evidence="2" id="KW-0540">Nuclease</keyword>
<name>A0ABQ1FHG8_9SPHN</name>
<keyword evidence="3" id="KW-0479">Metal-binding</keyword>
<feature type="repeat" description="TPR" evidence="6">
    <location>
        <begin position="285"/>
        <end position="318"/>
    </location>
</feature>
<dbReference type="InterPro" id="IPR011044">
    <property type="entry name" value="Quino_amine_DH_bsu"/>
</dbReference>
<dbReference type="PROSITE" id="PS50005">
    <property type="entry name" value="TPR"/>
    <property type="match status" value="1"/>
</dbReference>
<dbReference type="Pfam" id="PF08774">
    <property type="entry name" value="VRR_NUC"/>
    <property type="match status" value="1"/>
</dbReference>
<dbReference type="PANTHER" id="PTHR15749:SF4">
    <property type="entry name" value="FANCONI-ASSOCIATED NUCLEASE 1"/>
    <property type="match status" value="1"/>
</dbReference>
<gene>
    <name evidence="8" type="ORF">GCM10010923_21230</name>
</gene>
<keyword evidence="5" id="KW-0460">Magnesium</keyword>
<dbReference type="SUPFAM" id="SSF50969">
    <property type="entry name" value="YVTN repeat-like/Quinoprotein amine dehydrogenase"/>
    <property type="match status" value="1"/>
</dbReference>
<comment type="cofactor">
    <cofactor evidence="1">
        <name>Mg(2+)</name>
        <dbReference type="ChEBI" id="CHEBI:18420"/>
    </cofactor>
</comment>
<evidence type="ECO:0000256" key="5">
    <source>
        <dbReference type="ARBA" id="ARBA00022842"/>
    </source>
</evidence>
<dbReference type="SMART" id="SM00990">
    <property type="entry name" value="VRR_NUC"/>
    <property type="match status" value="1"/>
</dbReference>
<dbReference type="RefSeq" id="WP_188642658.1">
    <property type="nucleotide sequence ID" value="NZ_BMID01000001.1"/>
</dbReference>
<keyword evidence="6" id="KW-0802">TPR repeat</keyword>
<dbReference type="InterPro" id="IPR011990">
    <property type="entry name" value="TPR-like_helical_dom_sf"/>
</dbReference>
<dbReference type="PANTHER" id="PTHR15749">
    <property type="entry name" value="FANCONI-ASSOCIATED NUCLEASE 1"/>
    <property type="match status" value="1"/>
</dbReference>
<reference evidence="9" key="1">
    <citation type="journal article" date="2019" name="Int. J. Syst. Evol. Microbiol.">
        <title>The Global Catalogue of Microorganisms (GCM) 10K type strain sequencing project: providing services to taxonomists for standard genome sequencing and annotation.</title>
        <authorList>
            <consortium name="The Broad Institute Genomics Platform"/>
            <consortium name="The Broad Institute Genome Sequencing Center for Infectious Disease"/>
            <person name="Wu L."/>
            <person name="Ma J."/>
        </authorList>
    </citation>
    <scope>NUCLEOTIDE SEQUENCE [LARGE SCALE GENOMIC DNA]</scope>
    <source>
        <strain evidence="9">CGMCC 1.15297</strain>
    </source>
</reference>
<dbReference type="InterPro" id="IPR014883">
    <property type="entry name" value="VRR_NUC"/>
</dbReference>
<sequence length="563" mass="61903">MVDVKGLWRRLAELASTPTAATPRHPPSQPKNPTRCALDFFSDRFLTIRDLGFFGQFSRSPNGRYVVGWSDRSPDGSRGGHRYDGEGRWILLEGDRLIAQGNLQRPQDGKVADDGTVLISDWLFGDGLDGVLAGFSSEGRQLLHHALTANIDNHALSPNGRIAICRTLNSPGSSDSCKLILFDVHAGRELARWDPESVSIAGYEFDTDADLVHVVTEDGDRAGYDFTGRLVNATEWQRARIGRGDLNVIKSAIEQAGSDAASEDIAAFLQGLAVACSTDADWLRARAFRAKGELLEKLGRDAEALEAYDSALLLDPQVGVFRRAEKLRRAVGGASKTKAPRKGRLEKQADRFGMKYEVIELEKGENKLWRSAAFREWTSIENAALEHYLDGGWSGAATEGGLILTVIKAASFAKLAERNADTYIEALYAQNVAFDEDRYAIGDLLANVRRADIGQLRRNWALISKSSGETPAFYPGVWWDGVEGLFKALGNERLAAIADRFSSAPYDLRAGWPDLTLWRGDEVRFVEVKGPSDSIHASQARLVRDLLNPLAHHVTLAEIIQAT</sequence>
<accession>A0ABQ1FHG8</accession>
<feature type="domain" description="VRR-NUC" evidence="7">
    <location>
        <begin position="439"/>
        <end position="561"/>
    </location>
</feature>
<evidence type="ECO:0000256" key="1">
    <source>
        <dbReference type="ARBA" id="ARBA00001946"/>
    </source>
</evidence>
<dbReference type="SUPFAM" id="SSF48452">
    <property type="entry name" value="TPR-like"/>
    <property type="match status" value="1"/>
</dbReference>
<dbReference type="EMBL" id="BMID01000001">
    <property type="protein sequence ID" value="GGA10442.1"/>
    <property type="molecule type" value="Genomic_DNA"/>
</dbReference>
<keyword evidence="9" id="KW-1185">Reference proteome</keyword>
<proteinExistence type="predicted"/>
<comment type="caution">
    <text evidence="8">The sequence shown here is derived from an EMBL/GenBank/DDBJ whole genome shotgun (WGS) entry which is preliminary data.</text>
</comment>